<reference evidence="4" key="2">
    <citation type="submission" date="2016-09" db="EMBL/GenBank/DDBJ databases">
        <authorList>
            <person name="Chen S."/>
            <person name="Walker E."/>
        </authorList>
    </citation>
    <scope>NUCLEOTIDE SEQUENCE [LARGE SCALE GENOMIC DNA]</scope>
    <source>
        <strain evidence="4">MSU</strain>
    </source>
</reference>
<evidence type="ECO:0000313" key="4">
    <source>
        <dbReference type="Proteomes" id="UP000180252"/>
    </source>
</evidence>
<evidence type="ECO:0000313" key="5">
    <source>
        <dbReference type="Proteomes" id="UP000198319"/>
    </source>
</evidence>
<name>A0A1S1J2T2_9FLAO</name>
<dbReference type="OrthoDB" id="679284at2"/>
<accession>A0A1S1J2T2</accession>
<proteinExistence type="predicted"/>
<evidence type="ECO:0000313" key="2">
    <source>
        <dbReference type="EMBL" id="OHT43795.1"/>
    </source>
</evidence>
<dbReference type="Gene3D" id="1.20.120.450">
    <property type="entry name" value="dinb family like domain"/>
    <property type="match status" value="1"/>
</dbReference>
<evidence type="ECO:0000259" key="1">
    <source>
        <dbReference type="Pfam" id="PF12867"/>
    </source>
</evidence>
<gene>
    <name evidence="3" type="ORF">B0A71_07115</name>
    <name evidence="2" type="ORF">BHE19_15725</name>
</gene>
<dbReference type="InterPro" id="IPR034660">
    <property type="entry name" value="DinB/YfiT-like"/>
</dbReference>
<feature type="domain" description="DinB-like" evidence="1">
    <location>
        <begin position="16"/>
        <end position="159"/>
    </location>
</feature>
<dbReference type="RefSeq" id="WP_070908236.1">
    <property type="nucleotide sequence ID" value="NZ_MIKE01000026.1"/>
</dbReference>
<protein>
    <recommendedName>
        <fullName evidence="1">DinB-like domain-containing protein</fullName>
    </recommendedName>
</protein>
<dbReference type="Proteomes" id="UP000180252">
    <property type="component" value="Unassembled WGS sequence"/>
</dbReference>
<keyword evidence="5" id="KW-1185">Reference proteome</keyword>
<dbReference type="Pfam" id="PF12867">
    <property type="entry name" value="DinB_2"/>
    <property type="match status" value="1"/>
</dbReference>
<dbReference type="STRING" id="1278819.BHE19_15725"/>
<dbReference type="AlphaFoldDB" id="A0A1S1J2T2"/>
<sequence>MKTELKQDIGTTFGQFSDTVSLFTQSEVNQIPFEGSWTAGQVARHIIKATSGLRQVCEANTQKLAANYDEKIPALQGIFLDFSTKYDSPDFIYPEDREYDKTELISSLQRIEKEMQDIAENYDLTLTCMDFEIPGIGNLTIYELLFFCNVHAKRHLNQLKNIYTVVKN</sequence>
<reference evidence="3 5" key="3">
    <citation type="submission" date="2016-11" db="EMBL/GenBank/DDBJ databases">
        <title>Whole genomes of Flavobacteriaceae.</title>
        <authorList>
            <person name="Stine C."/>
            <person name="Li C."/>
            <person name="Tadesse D."/>
        </authorList>
    </citation>
    <scope>NUCLEOTIDE SEQUENCE [LARGE SCALE GENOMIC DNA]</scope>
    <source>
        <strain evidence="3 5">ATCC BAA-2541</strain>
    </source>
</reference>
<reference evidence="2" key="1">
    <citation type="submission" date="2016-09" db="EMBL/GenBank/DDBJ databases">
        <authorList>
            <person name="Capua I."/>
            <person name="De Benedictis P."/>
            <person name="Joannis T."/>
            <person name="Lombin L.H."/>
            <person name="Cattoli G."/>
        </authorList>
    </citation>
    <scope>NUCLEOTIDE SEQUENCE [LARGE SCALE GENOMIC DNA]</scope>
    <source>
        <strain evidence="2">MSU</strain>
    </source>
</reference>
<organism evidence="2 4">
    <name type="scientific">Flavobacterium tructae</name>
    <dbReference type="NCBI Taxonomy" id="1114873"/>
    <lineage>
        <taxon>Bacteria</taxon>
        <taxon>Pseudomonadati</taxon>
        <taxon>Bacteroidota</taxon>
        <taxon>Flavobacteriia</taxon>
        <taxon>Flavobacteriales</taxon>
        <taxon>Flavobacteriaceae</taxon>
        <taxon>Flavobacterium</taxon>
    </lineage>
</organism>
<dbReference type="SUPFAM" id="SSF109854">
    <property type="entry name" value="DinB/YfiT-like putative metalloenzymes"/>
    <property type="match status" value="1"/>
</dbReference>
<dbReference type="EMBL" id="MUHG01000013">
    <property type="protein sequence ID" value="OXB20562.1"/>
    <property type="molecule type" value="Genomic_DNA"/>
</dbReference>
<comment type="caution">
    <text evidence="2">The sequence shown here is derived from an EMBL/GenBank/DDBJ whole genome shotgun (WGS) entry which is preliminary data.</text>
</comment>
<dbReference type="Proteomes" id="UP000198319">
    <property type="component" value="Unassembled WGS sequence"/>
</dbReference>
<dbReference type="InterPro" id="IPR024775">
    <property type="entry name" value="DinB-like"/>
</dbReference>
<dbReference type="EMBL" id="MIKE01000026">
    <property type="protein sequence ID" value="OHT43795.1"/>
    <property type="molecule type" value="Genomic_DNA"/>
</dbReference>
<evidence type="ECO:0000313" key="3">
    <source>
        <dbReference type="EMBL" id="OXB20562.1"/>
    </source>
</evidence>